<evidence type="ECO:0000256" key="1">
    <source>
        <dbReference type="SAM" id="MobiDB-lite"/>
    </source>
</evidence>
<evidence type="ECO:0000313" key="2">
    <source>
        <dbReference type="EMBL" id="MCM4079249.1"/>
    </source>
</evidence>
<reference evidence="2 3" key="1">
    <citation type="submission" date="2022-06" db="EMBL/GenBank/DDBJ databases">
        <title>Actinoplanes abujensis sp. nov., isolated from Nigerian arid soil.</title>
        <authorList>
            <person name="Ding P."/>
        </authorList>
    </citation>
    <scope>NUCLEOTIDE SEQUENCE [LARGE SCALE GENOMIC DNA]</scope>
    <source>
        <strain evidence="3">TRM88002</strain>
    </source>
</reference>
<keyword evidence="3" id="KW-1185">Reference proteome</keyword>
<accession>A0ABT0Y1M8</accession>
<feature type="region of interest" description="Disordered" evidence="1">
    <location>
        <begin position="1"/>
        <end position="28"/>
    </location>
</feature>
<name>A0ABT0Y1M8_9ACTN</name>
<dbReference type="Proteomes" id="UP001523216">
    <property type="component" value="Unassembled WGS sequence"/>
</dbReference>
<comment type="caution">
    <text evidence="2">The sequence shown here is derived from an EMBL/GenBank/DDBJ whole genome shotgun (WGS) entry which is preliminary data.</text>
</comment>
<sequence>MTAGSPSTPRPARCYARTPASTRTPNVPGLDAFPVSYIKDLARFPTVTQARPRFSGPTLLLNGENNLETPPRAAIAADAAVAAAGNQDHKVVIYRG</sequence>
<evidence type="ECO:0000313" key="3">
    <source>
        <dbReference type="Proteomes" id="UP001523216"/>
    </source>
</evidence>
<gene>
    <name evidence="2" type="ORF">LXN57_16870</name>
</gene>
<proteinExistence type="predicted"/>
<protein>
    <submittedName>
        <fullName evidence="2">Uncharacterized protein</fullName>
    </submittedName>
</protein>
<organism evidence="2 3">
    <name type="scientific">Paractinoplanes hotanensis</name>
    <dbReference type="NCBI Taxonomy" id="2906497"/>
    <lineage>
        <taxon>Bacteria</taxon>
        <taxon>Bacillati</taxon>
        <taxon>Actinomycetota</taxon>
        <taxon>Actinomycetes</taxon>
        <taxon>Micromonosporales</taxon>
        <taxon>Micromonosporaceae</taxon>
        <taxon>Paractinoplanes</taxon>
    </lineage>
</organism>
<dbReference type="EMBL" id="JAMQOL010000021">
    <property type="protein sequence ID" value="MCM4079249.1"/>
    <property type="molecule type" value="Genomic_DNA"/>
</dbReference>
<dbReference type="RefSeq" id="WP_251799119.1">
    <property type="nucleotide sequence ID" value="NZ_JAMQOL010000021.1"/>
</dbReference>